<accession>A0A453KZN6</accession>
<dbReference type="FunFam" id="3.10.660.10:FF:000003">
    <property type="entry name" value="DNAJ heat shock N-terminal domain-containing protein-like"/>
    <property type="match status" value="1"/>
</dbReference>
<evidence type="ECO:0000259" key="9">
    <source>
        <dbReference type="PROSITE" id="PS51074"/>
    </source>
</evidence>
<dbReference type="Gene3D" id="3.10.660.10">
    <property type="entry name" value="DPH Zinc finger"/>
    <property type="match status" value="1"/>
</dbReference>
<dbReference type="GO" id="GO:0005829">
    <property type="term" value="C:cytosol"/>
    <property type="evidence" value="ECO:0007669"/>
    <property type="project" value="TreeGrafter"/>
</dbReference>
<evidence type="ECO:0000256" key="2">
    <source>
        <dbReference type="ARBA" id="ARBA00004496"/>
    </source>
</evidence>
<dbReference type="SMART" id="SM00271">
    <property type="entry name" value="DnaJ"/>
    <property type="match status" value="1"/>
</dbReference>
<protein>
    <recommendedName>
        <fullName evidence="12">J domain-containing protein</fullName>
    </recommendedName>
</protein>
<sequence>LGLIACFSLFICFSEAPFLLLQLLQMLQGSGISNQKTLYEVLSVPEDATYDEIRAAYKCAALNTHPDKAQATVESSVCTGEQHGFFGVQKAWETLRYPKCRAEYDKQLQSSRQSIDIIASDIEIEDMTVESSDDGVELLYACRCGDYFSITACELGEMGISVSEDGEIVAQAPDSLPTSIVLGCGSCSLKTRLVINKA</sequence>
<dbReference type="EnsemblPlants" id="AET5Gv20571700.3">
    <property type="protein sequence ID" value="AET5Gv20571700.3"/>
    <property type="gene ID" value="AET5Gv20571700"/>
</dbReference>
<dbReference type="GO" id="GO:0005634">
    <property type="term" value="C:nucleus"/>
    <property type="evidence" value="ECO:0007669"/>
    <property type="project" value="UniProtKB-SubCell"/>
</dbReference>
<comment type="similarity">
    <text evidence="3">Belongs to the DPH4 family.</text>
</comment>
<comment type="subcellular location">
    <subcellularLocation>
        <location evidence="2">Cytoplasm</location>
    </subcellularLocation>
    <subcellularLocation>
        <location evidence="1">Nucleus</location>
    </subcellularLocation>
</comment>
<dbReference type="PRINTS" id="PR00625">
    <property type="entry name" value="JDOMAIN"/>
</dbReference>
<keyword evidence="5" id="KW-0408">Iron</keyword>
<evidence type="ECO:0000256" key="3">
    <source>
        <dbReference type="ARBA" id="ARBA00006169"/>
    </source>
</evidence>
<reference evidence="11" key="2">
    <citation type="journal article" date="2017" name="Nat. Plants">
        <title>The Aegilops tauschii genome reveals multiple impacts of transposons.</title>
        <authorList>
            <person name="Zhao G."/>
            <person name="Zou C."/>
            <person name="Li K."/>
            <person name="Wang K."/>
            <person name="Li T."/>
            <person name="Gao L."/>
            <person name="Zhang X."/>
            <person name="Wang H."/>
            <person name="Yang Z."/>
            <person name="Liu X."/>
            <person name="Jiang W."/>
            <person name="Mao L."/>
            <person name="Kong X."/>
            <person name="Jiao Y."/>
            <person name="Jia J."/>
        </authorList>
    </citation>
    <scope>NUCLEOTIDE SEQUENCE [LARGE SCALE GENOMIC DNA]</scope>
    <source>
        <strain evidence="11">cv. AL8/78</strain>
    </source>
</reference>
<evidence type="ECO:0000256" key="4">
    <source>
        <dbReference type="ARBA" id="ARBA00022723"/>
    </source>
</evidence>
<dbReference type="STRING" id="200361.A0A453KZN6"/>
<evidence type="ECO:0000256" key="7">
    <source>
        <dbReference type="SAM" id="SignalP"/>
    </source>
</evidence>
<dbReference type="GO" id="GO:0005783">
    <property type="term" value="C:endoplasmic reticulum"/>
    <property type="evidence" value="ECO:0007669"/>
    <property type="project" value="UniProtKB-ARBA"/>
</dbReference>
<name>A0A453KZN6_AEGTS</name>
<evidence type="ECO:0000259" key="8">
    <source>
        <dbReference type="PROSITE" id="PS50076"/>
    </source>
</evidence>
<dbReference type="PROSITE" id="PS51074">
    <property type="entry name" value="DPH_MB"/>
    <property type="match status" value="1"/>
</dbReference>
<dbReference type="Gene3D" id="1.10.287.110">
    <property type="entry name" value="DnaJ domain"/>
    <property type="match status" value="1"/>
</dbReference>
<evidence type="ECO:0000256" key="1">
    <source>
        <dbReference type="ARBA" id="ARBA00004123"/>
    </source>
</evidence>
<dbReference type="SUPFAM" id="SSF46565">
    <property type="entry name" value="Chaperone J-domain"/>
    <property type="match status" value="1"/>
</dbReference>
<keyword evidence="4" id="KW-0479">Metal-binding</keyword>
<dbReference type="PANTHER" id="PTHR21454:SF47">
    <property type="entry name" value="DNAJ HEAT SHOCK N-TERMINAL DOMAIN-CONTAINING PROTEIN"/>
    <property type="match status" value="1"/>
</dbReference>
<evidence type="ECO:0008006" key="12">
    <source>
        <dbReference type="Google" id="ProtNLM"/>
    </source>
</evidence>
<keyword evidence="6" id="KW-0539">Nucleus</keyword>
<dbReference type="PANTHER" id="PTHR21454">
    <property type="entry name" value="DPH3 HOMOLOG-RELATED"/>
    <property type="match status" value="1"/>
</dbReference>
<dbReference type="GO" id="GO:0046872">
    <property type="term" value="F:metal ion binding"/>
    <property type="evidence" value="ECO:0007669"/>
    <property type="project" value="UniProtKB-KW"/>
</dbReference>
<evidence type="ECO:0000313" key="11">
    <source>
        <dbReference type="Proteomes" id="UP000015105"/>
    </source>
</evidence>
<feature type="chain" id="PRO_5019135131" description="J domain-containing protein" evidence="7">
    <location>
        <begin position="17"/>
        <end position="198"/>
    </location>
</feature>
<dbReference type="AlphaFoldDB" id="A0A453KZN6"/>
<keyword evidence="7" id="KW-0732">Signal</keyword>
<dbReference type="InterPro" id="IPR007872">
    <property type="entry name" value="DPH_MB_dom"/>
</dbReference>
<dbReference type="GO" id="GO:0017183">
    <property type="term" value="P:protein histidyl modification to diphthamide"/>
    <property type="evidence" value="ECO:0007669"/>
    <property type="project" value="InterPro"/>
</dbReference>
<keyword evidence="11" id="KW-1185">Reference proteome</keyword>
<dbReference type="CDD" id="cd06257">
    <property type="entry name" value="DnaJ"/>
    <property type="match status" value="1"/>
</dbReference>
<reference evidence="11" key="1">
    <citation type="journal article" date="2014" name="Science">
        <title>Ancient hybridizations among the ancestral genomes of bread wheat.</title>
        <authorList>
            <consortium name="International Wheat Genome Sequencing Consortium,"/>
            <person name="Marcussen T."/>
            <person name="Sandve S.R."/>
            <person name="Heier L."/>
            <person name="Spannagl M."/>
            <person name="Pfeifer M."/>
            <person name="Jakobsen K.S."/>
            <person name="Wulff B.B."/>
            <person name="Steuernagel B."/>
            <person name="Mayer K.F."/>
            <person name="Olsen O.A."/>
        </authorList>
    </citation>
    <scope>NUCLEOTIDE SEQUENCE [LARGE SCALE GENOMIC DNA]</scope>
    <source>
        <strain evidence="11">cv. AL8/78</strain>
    </source>
</reference>
<dbReference type="InterPro" id="IPR044248">
    <property type="entry name" value="DPH3/4-like"/>
</dbReference>
<dbReference type="PROSITE" id="PS50076">
    <property type="entry name" value="DNAJ_2"/>
    <property type="match status" value="1"/>
</dbReference>
<dbReference type="Pfam" id="PF05207">
    <property type="entry name" value="Zn_ribbon_CSL"/>
    <property type="match status" value="1"/>
</dbReference>
<evidence type="ECO:0000256" key="6">
    <source>
        <dbReference type="ARBA" id="ARBA00023242"/>
    </source>
</evidence>
<reference evidence="10" key="4">
    <citation type="submission" date="2019-03" db="UniProtKB">
        <authorList>
            <consortium name="EnsemblPlants"/>
        </authorList>
    </citation>
    <scope>IDENTIFICATION</scope>
</reference>
<proteinExistence type="inferred from homology"/>
<reference evidence="10" key="3">
    <citation type="journal article" date="2017" name="Nature">
        <title>Genome sequence of the progenitor of the wheat D genome Aegilops tauschii.</title>
        <authorList>
            <person name="Luo M.C."/>
            <person name="Gu Y.Q."/>
            <person name="Puiu D."/>
            <person name="Wang H."/>
            <person name="Twardziok S.O."/>
            <person name="Deal K.R."/>
            <person name="Huo N."/>
            <person name="Zhu T."/>
            <person name="Wang L."/>
            <person name="Wang Y."/>
            <person name="McGuire P.E."/>
            <person name="Liu S."/>
            <person name="Long H."/>
            <person name="Ramasamy R.K."/>
            <person name="Rodriguez J.C."/>
            <person name="Van S.L."/>
            <person name="Yuan L."/>
            <person name="Wang Z."/>
            <person name="Xia Z."/>
            <person name="Xiao L."/>
            <person name="Anderson O.D."/>
            <person name="Ouyang S."/>
            <person name="Liang Y."/>
            <person name="Zimin A.V."/>
            <person name="Pertea G."/>
            <person name="Qi P."/>
            <person name="Bennetzen J.L."/>
            <person name="Dai X."/>
            <person name="Dawson M.W."/>
            <person name="Muller H.G."/>
            <person name="Kugler K."/>
            <person name="Rivarola-Duarte L."/>
            <person name="Spannagl M."/>
            <person name="Mayer K.F.X."/>
            <person name="Lu F.H."/>
            <person name="Bevan M.W."/>
            <person name="Leroy P."/>
            <person name="Li P."/>
            <person name="You F.M."/>
            <person name="Sun Q."/>
            <person name="Liu Z."/>
            <person name="Lyons E."/>
            <person name="Wicker T."/>
            <person name="Salzberg S.L."/>
            <person name="Devos K.M."/>
            <person name="Dvorak J."/>
        </authorList>
    </citation>
    <scope>NUCLEOTIDE SEQUENCE [LARGE SCALE GENOMIC DNA]</scope>
    <source>
        <strain evidence="10">cv. AL8/78</strain>
    </source>
</reference>
<feature type="signal peptide" evidence="7">
    <location>
        <begin position="1"/>
        <end position="16"/>
    </location>
</feature>
<organism evidence="10 11">
    <name type="scientific">Aegilops tauschii subsp. strangulata</name>
    <name type="common">Goatgrass</name>
    <dbReference type="NCBI Taxonomy" id="200361"/>
    <lineage>
        <taxon>Eukaryota</taxon>
        <taxon>Viridiplantae</taxon>
        <taxon>Streptophyta</taxon>
        <taxon>Embryophyta</taxon>
        <taxon>Tracheophyta</taxon>
        <taxon>Spermatophyta</taxon>
        <taxon>Magnoliopsida</taxon>
        <taxon>Liliopsida</taxon>
        <taxon>Poales</taxon>
        <taxon>Poaceae</taxon>
        <taxon>BOP clade</taxon>
        <taxon>Pooideae</taxon>
        <taxon>Triticodae</taxon>
        <taxon>Triticeae</taxon>
        <taxon>Triticinae</taxon>
        <taxon>Aegilops</taxon>
    </lineage>
</organism>
<dbReference type="InterPro" id="IPR001623">
    <property type="entry name" value="DnaJ_domain"/>
</dbReference>
<feature type="domain" description="J" evidence="8">
    <location>
        <begin position="37"/>
        <end position="108"/>
    </location>
</feature>
<dbReference type="InterPro" id="IPR036671">
    <property type="entry name" value="DPH_MB_sf"/>
</dbReference>
<dbReference type="Proteomes" id="UP000015105">
    <property type="component" value="Chromosome 5D"/>
</dbReference>
<evidence type="ECO:0000313" key="10">
    <source>
        <dbReference type="EnsemblPlants" id="AET5Gv20571700.3"/>
    </source>
</evidence>
<evidence type="ECO:0000256" key="5">
    <source>
        <dbReference type="ARBA" id="ARBA00023004"/>
    </source>
</evidence>
<dbReference type="Gramene" id="AET5Gv20571700.3">
    <property type="protein sequence ID" value="AET5Gv20571700.3"/>
    <property type="gene ID" value="AET5Gv20571700"/>
</dbReference>
<dbReference type="Pfam" id="PF00226">
    <property type="entry name" value="DnaJ"/>
    <property type="match status" value="1"/>
</dbReference>
<feature type="domain" description="DPH-type MB" evidence="9">
    <location>
        <begin position="118"/>
        <end position="196"/>
    </location>
</feature>
<dbReference type="SUPFAM" id="SSF144217">
    <property type="entry name" value="CSL zinc finger"/>
    <property type="match status" value="1"/>
</dbReference>
<dbReference type="InterPro" id="IPR036869">
    <property type="entry name" value="J_dom_sf"/>
</dbReference>
<reference evidence="10" key="5">
    <citation type="journal article" date="2021" name="G3 (Bethesda)">
        <title>Aegilops tauschii genome assembly Aet v5.0 features greater sequence contiguity and improved annotation.</title>
        <authorList>
            <person name="Wang L."/>
            <person name="Zhu T."/>
            <person name="Rodriguez J.C."/>
            <person name="Deal K.R."/>
            <person name="Dubcovsky J."/>
            <person name="McGuire P.E."/>
            <person name="Lux T."/>
            <person name="Spannagl M."/>
            <person name="Mayer K.F.X."/>
            <person name="Baldrich P."/>
            <person name="Meyers B.C."/>
            <person name="Huo N."/>
            <person name="Gu Y.Q."/>
            <person name="Zhou H."/>
            <person name="Devos K.M."/>
            <person name="Bennetzen J.L."/>
            <person name="Unver T."/>
            <person name="Budak H."/>
            <person name="Gulick P.J."/>
            <person name="Galiba G."/>
            <person name="Kalapos B."/>
            <person name="Nelson D.R."/>
            <person name="Li P."/>
            <person name="You F.M."/>
            <person name="Luo M.C."/>
            <person name="Dvorak J."/>
        </authorList>
    </citation>
    <scope>NUCLEOTIDE SEQUENCE [LARGE SCALE GENOMIC DNA]</scope>
    <source>
        <strain evidence="10">cv. AL8/78</strain>
    </source>
</reference>